<dbReference type="InterPro" id="IPR036461">
    <property type="entry name" value="Urease_betasu_sf"/>
</dbReference>
<proteinExistence type="inferred from homology"/>
<dbReference type="InterPro" id="IPR050069">
    <property type="entry name" value="Urease_subunit"/>
</dbReference>
<reference evidence="5" key="1">
    <citation type="journal article" date="2022" name="ISME J.">
        <title>Genetic and phylogenetic analysis of dissimilatory iodate-reducing bacteria identifies potential niches across the world's oceans.</title>
        <authorList>
            <person name="Reyes-Umana V."/>
            <person name="Henning Z."/>
            <person name="Lee K."/>
            <person name="Barnum T.P."/>
            <person name="Coates J.D."/>
        </authorList>
    </citation>
    <scope>NUCLEOTIDE SEQUENCE [LARGE SCALE GENOMIC DNA]</scope>
    <source>
        <strain evidence="5">IR12</strain>
    </source>
</reference>
<keyword evidence="3" id="KW-0963">Cytoplasm</keyword>
<protein>
    <recommendedName>
        <fullName evidence="3">Urease subunit beta</fullName>
        <ecNumber evidence="3">3.5.1.5</ecNumber>
    </recommendedName>
    <alternativeName>
        <fullName evidence="3">Urea amidohydrolase subunit beta</fullName>
    </alternativeName>
</protein>
<dbReference type="Proteomes" id="UP000694660">
    <property type="component" value="Unassembled WGS sequence"/>
</dbReference>
<dbReference type="NCBIfam" id="NF009682">
    <property type="entry name" value="PRK13203.1"/>
    <property type="match status" value="1"/>
</dbReference>
<dbReference type="AlphaFoldDB" id="A0A944DB01"/>
<dbReference type="PANTHER" id="PTHR33569:SF1">
    <property type="entry name" value="UREASE"/>
    <property type="match status" value="1"/>
</dbReference>
<dbReference type="InterPro" id="IPR002019">
    <property type="entry name" value="Urease_beta-like"/>
</dbReference>
<name>A0A944DB01_DENI1</name>
<evidence type="ECO:0000256" key="1">
    <source>
        <dbReference type="ARBA" id="ARBA00022801"/>
    </source>
</evidence>
<comment type="pathway">
    <text evidence="3">Nitrogen metabolism; urea degradation; CO(2) and NH(3) from urea (urease route): step 1/1.</text>
</comment>
<evidence type="ECO:0000313" key="4">
    <source>
        <dbReference type="EMBL" id="MBT0961771.1"/>
    </source>
</evidence>
<gene>
    <name evidence="3" type="primary">ureB</name>
    <name evidence="4" type="ORF">I8J34_11375</name>
</gene>
<dbReference type="Pfam" id="PF00699">
    <property type="entry name" value="Urease_beta"/>
    <property type="match status" value="1"/>
</dbReference>
<dbReference type="PANTHER" id="PTHR33569">
    <property type="entry name" value="UREASE"/>
    <property type="match status" value="1"/>
</dbReference>
<dbReference type="SUPFAM" id="SSF51278">
    <property type="entry name" value="Urease, beta-subunit"/>
    <property type="match status" value="1"/>
</dbReference>
<dbReference type="GO" id="GO:0043419">
    <property type="term" value="P:urea catabolic process"/>
    <property type="evidence" value="ECO:0007669"/>
    <property type="project" value="UniProtKB-UniRule"/>
</dbReference>
<dbReference type="HAMAP" id="MF_01954">
    <property type="entry name" value="Urease_beta"/>
    <property type="match status" value="1"/>
</dbReference>
<keyword evidence="5" id="KW-1185">Reference proteome</keyword>
<keyword evidence="1 3" id="KW-0378">Hydrolase</keyword>
<accession>A0A944DB01</accession>
<dbReference type="RefSeq" id="WP_214361528.1">
    <property type="nucleotide sequence ID" value="NZ_JAEKFT010000011.1"/>
</dbReference>
<dbReference type="EC" id="3.5.1.5" evidence="3"/>
<sequence>MIPGEIDTQPGEIELNVGRATLTLEVTNTGDRPVQVGSHYHFFETNPALDFDRAAARGFRLNIAAGTAVRFEPGQLRTVELVALAGERKVYGFNGQIMGDL</sequence>
<comment type="subunit">
    <text evidence="3">Heterotrimer of UreA (gamma), UreB (beta) and UreC (alpha) subunits. Three heterotrimers associate to form the active enzyme.</text>
</comment>
<evidence type="ECO:0000313" key="5">
    <source>
        <dbReference type="Proteomes" id="UP000694660"/>
    </source>
</evidence>
<dbReference type="GO" id="GO:0035550">
    <property type="term" value="C:urease complex"/>
    <property type="evidence" value="ECO:0007669"/>
    <property type="project" value="InterPro"/>
</dbReference>
<dbReference type="GO" id="GO:0009039">
    <property type="term" value="F:urease activity"/>
    <property type="evidence" value="ECO:0007669"/>
    <property type="project" value="UniProtKB-UniRule"/>
</dbReference>
<organism evidence="4 5">
    <name type="scientific">Denitromonas iodatirespirans</name>
    <dbReference type="NCBI Taxonomy" id="2795389"/>
    <lineage>
        <taxon>Bacteria</taxon>
        <taxon>Pseudomonadati</taxon>
        <taxon>Pseudomonadota</taxon>
        <taxon>Betaproteobacteria</taxon>
        <taxon>Rhodocyclales</taxon>
        <taxon>Zoogloeaceae</taxon>
        <taxon>Denitromonas</taxon>
    </lineage>
</organism>
<evidence type="ECO:0000256" key="3">
    <source>
        <dbReference type="HAMAP-Rule" id="MF_01954"/>
    </source>
</evidence>
<dbReference type="EMBL" id="JAEKFT010000011">
    <property type="protein sequence ID" value="MBT0961771.1"/>
    <property type="molecule type" value="Genomic_DNA"/>
</dbReference>
<dbReference type="FunFam" id="2.10.150.10:FF:000001">
    <property type="entry name" value="Urease subunit beta"/>
    <property type="match status" value="1"/>
</dbReference>
<dbReference type="CDD" id="cd00407">
    <property type="entry name" value="Urease_beta"/>
    <property type="match status" value="1"/>
</dbReference>
<comment type="caution">
    <text evidence="4">The sequence shown here is derived from an EMBL/GenBank/DDBJ whole genome shotgun (WGS) entry which is preliminary data.</text>
</comment>
<comment type="catalytic activity">
    <reaction evidence="2 3">
        <text>urea + 2 H2O + H(+) = hydrogencarbonate + 2 NH4(+)</text>
        <dbReference type="Rhea" id="RHEA:20557"/>
        <dbReference type="ChEBI" id="CHEBI:15377"/>
        <dbReference type="ChEBI" id="CHEBI:15378"/>
        <dbReference type="ChEBI" id="CHEBI:16199"/>
        <dbReference type="ChEBI" id="CHEBI:17544"/>
        <dbReference type="ChEBI" id="CHEBI:28938"/>
        <dbReference type="EC" id="3.5.1.5"/>
    </reaction>
</comment>
<comment type="similarity">
    <text evidence="3">Belongs to the urease beta subunit family.</text>
</comment>
<evidence type="ECO:0000256" key="2">
    <source>
        <dbReference type="ARBA" id="ARBA00047778"/>
    </source>
</evidence>
<dbReference type="NCBIfam" id="TIGR00192">
    <property type="entry name" value="urease_beta"/>
    <property type="match status" value="1"/>
</dbReference>
<dbReference type="Gene3D" id="2.10.150.10">
    <property type="entry name" value="Urease, beta subunit"/>
    <property type="match status" value="1"/>
</dbReference>
<comment type="subcellular location">
    <subcellularLocation>
        <location evidence="3">Cytoplasm</location>
    </subcellularLocation>
</comment>